<evidence type="ECO:0000313" key="3">
    <source>
        <dbReference type="EMBL" id="PQJ09456.1"/>
    </source>
</evidence>
<feature type="repeat" description="TPR" evidence="1">
    <location>
        <begin position="76"/>
        <end position="109"/>
    </location>
</feature>
<keyword evidence="1" id="KW-0802">TPR repeat</keyword>
<keyword evidence="2" id="KW-0732">Signal</keyword>
<dbReference type="InterPro" id="IPR019734">
    <property type="entry name" value="TPR_rpt"/>
</dbReference>
<dbReference type="Gene3D" id="1.25.40.10">
    <property type="entry name" value="Tetratricopeptide repeat domain"/>
    <property type="match status" value="4"/>
</dbReference>
<evidence type="ECO:0000256" key="2">
    <source>
        <dbReference type="SAM" id="SignalP"/>
    </source>
</evidence>
<comment type="caution">
    <text evidence="3">The sequence shown here is derived from an EMBL/GenBank/DDBJ whole genome shotgun (WGS) entry which is preliminary data.</text>
</comment>
<gene>
    <name evidence="3" type="ORF">CJD36_019645</name>
</gene>
<organism evidence="3 4">
    <name type="scientific">Flavipsychrobacter stenotrophus</name>
    <dbReference type="NCBI Taxonomy" id="2077091"/>
    <lineage>
        <taxon>Bacteria</taxon>
        <taxon>Pseudomonadati</taxon>
        <taxon>Bacteroidota</taxon>
        <taxon>Chitinophagia</taxon>
        <taxon>Chitinophagales</taxon>
        <taxon>Chitinophagaceae</taxon>
        <taxon>Flavipsychrobacter</taxon>
    </lineage>
</organism>
<protein>
    <submittedName>
        <fullName evidence="3">Uncharacterized protein</fullName>
    </submittedName>
</protein>
<dbReference type="Proteomes" id="UP000239872">
    <property type="component" value="Unassembled WGS sequence"/>
</dbReference>
<feature type="chain" id="PRO_5015435718" evidence="2">
    <location>
        <begin position="25"/>
        <end position="577"/>
    </location>
</feature>
<reference evidence="3 4" key="1">
    <citation type="submission" date="2018-01" db="EMBL/GenBank/DDBJ databases">
        <title>A novel member of the phylum Bacteroidetes isolated from glacier ice.</title>
        <authorList>
            <person name="Liu Q."/>
            <person name="Xin Y.-H."/>
        </authorList>
    </citation>
    <scope>NUCLEOTIDE SEQUENCE [LARGE SCALE GENOMIC DNA]</scope>
    <source>
        <strain evidence="3 4">RB1R16</strain>
    </source>
</reference>
<dbReference type="AlphaFoldDB" id="A0A2S7SSD4"/>
<dbReference type="SUPFAM" id="SSF48452">
    <property type="entry name" value="TPR-like"/>
    <property type="match status" value="3"/>
</dbReference>
<evidence type="ECO:0000256" key="1">
    <source>
        <dbReference type="PROSITE-ProRule" id="PRU00339"/>
    </source>
</evidence>
<feature type="repeat" description="TPR" evidence="1">
    <location>
        <begin position="425"/>
        <end position="458"/>
    </location>
</feature>
<feature type="signal peptide" evidence="2">
    <location>
        <begin position="1"/>
        <end position="24"/>
    </location>
</feature>
<accession>A0A2S7SSD4</accession>
<dbReference type="Pfam" id="PF13432">
    <property type="entry name" value="TPR_16"/>
    <property type="match status" value="1"/>
</dbReference>
<dbReference type="PROSITE" id="PS50005">
    <property type="entry name" value="TPR"/>
    <property type="match status" value="3"/>
</dbReference>
<feature type="repeat" description="TPR" evidence="1">
    <location>
        <begin position="386"/>
        <end position="419"/>
    </location>
</feature>
<dbReference type="InterPro" id="IPR011990">
    <property type="entry name" value="TPR-like_helical_dom_sf"/>
</dbReference>
<keyword evidence="4" id="KW-1185">Reference proteome</keyword>
<dbReference type="RefSeq" id="WP_105040906.1">
    <property type="nucleotide sequence ID" value="NZ_PPSL01000006.1"/>
</dbReference>
<dbReference type="EMBL" id="PPSL01000006">
    <property type="protein sequence ID" value="PQJ09456.1"/>
    <property type="molecule type" value="Genomic_DNA"/>
</dbReference>
<name>A0A2S7SSD4_9BACT</name>
<sequence length="577" mass="65824">MRLKFLLYTVLPLLAAIAANNVYGQEVLDTLAHRTDVKSVKVNELYFEAQKAKQHNDTKGAIDLFEQFTVLDPNNAVGYYELSVLYDEARKTDKAEANIKKAIALSKDNKWYNINYSALLARQGKFLEAADVAARVADKENGDANYAMQASSYYERAKKYSEALIYLDKALVLSGSDDDILMQKVSIYLEMDKVDKATDVARQLISQDARNSKYYKLLGDLYENNKMPEKVLEVYKDAEKAIPGDPVIEMGLSEYYLKTGDSLNFRAYAKKGILNPKLDATTQIQLFYIYIQNLSDAAQNTEGIPLLLQLIDQHPGDAQLLGTYGDFLASDQQIDKAIVEYKKSLAVKASNFEIWNRLLNAYAYQNATDSLIKYSEKVLRLFPNQAIVHYYNGLGHYNKKEYPAAISAINRAIDMIPDSDTKKLTDFYSMLGEVYNTTKQYQLSDNSFDKALEKEPKNATVLNNYSYFLSERGEKLDKARMMSEKSLQLRPNETTFLDTYGWILYKMGDYEKARENIERAANANDRKADGTIYDHLGDVYYKLKDKAKALQNWKIAKEKGVADPRLDKKISEEKLYE</sequence>
<dbReference type="PANTHER" id="PTHR12558:SF13">
    <property type="entry name" value="CELL DIVISION CYCLE PROTEIN 27 HOMOLOG"/>
    <property type="match status" value="1"/>
</dbReference>
<proteinExistence type="predicted"/>
<dbReference type="OrthoDB" id="9814220at2"/>
<dbReference type="Pfam" id="PF13181">
    <property type="entry name" value="TPR_8"/>
    <property type="match status" value="2"/>
</dbReference>
<dbReference type="PANTHER" id="PTHR12558">
    <property type="entry name" value="CELL DIVISION CYCLE 16,23,27"/>
    <property type="match status" value="1"/>
</dbReference>
<evidence type="ECO:0000313" key="4">
    <source>
        <dbReference type="Proteomes" id="UP000239872"/>
    </source>
</evidence>
<dbReference type="SMART" id="SM00028">
    <property type="entry name" value="TPR"/>
    <property type="match status" value="10"/>
</dbReference>